<reference evidence="2 3" key="1">
    <citation type="submission" date="2020-03" db="EMBL/GenBank/DDBJ databases">
        <title>Two novel Motilibacter sp.</title>
        <authorList>
            <person name="Liu S."/>
        </authorList>
    </citation>
    <scope>NUCLEOTIDE SEQUENCE [LARGE SCALE GENOMIC DNA]</scope>
    <source>
        <strain evidence="2 3">E257</strain>
    </source>
</reference>
<protein>
    <submittedName>
        <fullName evidence="2">Uncharacterized protein</fullName>
    </submittedName>
</protein>
<comment type="caution">
    <text evidence="2">The sequence shown here is derived from an EMBL/GenBank/DDBJ whole genome shotgun (WGS) entry which is preliminary data.</text>
</comment>
<evidence type="ECO:0000313" key="2">
    <source>
        <dbReference type="EMBL" id="NHC14802.1"/>
    </source>
</evidence>
<dbReference type="EMBL" id="JAANNP010000011">
    <property type="protein sequence ID" value="NHC14802.1"/>
    <property type="molecule type" value="Genomic_DNA"/>
</dbReference>
<keyword evidence="1" id="KW-0732">Signal</keyword>
<gene>
    <name evidence="2" type="ORF">G9H71_13520</name>
</gene>
<evidence type="ECO:0000313" key="3">
    <source>
        <dbReference type="Proteomes" id="UP000800981"/>
    </source>
</evidence>
<sequence>TQFLTRSVQAAIASTGALRFMTSAGATAADAAAFLRFQSLSAEAGSALSVFRNGKPLGFLGNAGRVMGKAFLPLTIVTGAMDAVTGGGYDGARGWATRGFGLAGAAGAATVLLASNPVGLAIGGAAVLAYGAWSLGNYVYDHWDDITDFAGKAADWAGDRISDAGHALGEARDWAGDRLSDAGEAIGDAAESVGSTIRNGLSALPLPSIF</sequence>
<dbReference type="Proteomes" id="UP000800981">
    <property type="component" value="Unassembled WGS sequence"/>
</dbReference>
<proteinExistence type="predicted"/>
<accession>A0ABX0GV40</accession>
<feature type="signal peptide" evidence="1">
    <location>
        <begin position="1"/>
        <end position="28"/>
    </location>
</feature>
<organism evidence="2 3">
    <name type="scientific">Motilibacter deserti</name>
    <dbReference type="NCBI Taxonomy" id="2714956"/>
    <lineage>
        <taxon>Bacteria</taxon>
        <taxon>Bacillati</taxon>
        <taxon>Actinomycetota</taxon>
        <taxon>Actinomycetes</taxon>
        <taxon>Motilibacterales</taxon>
        <taxon>Motilibacteraceae</taxon>
        <taxon>Motilibacter</taxon>
    </lineage>
</organism>
<feature type="chain" id="PRO_5046089245" evidence="1">
    <location>
        <begin position="29"/>
        <end position="210"/>
    </location>
</feature>
<feature type="non-terminal residue" evidence="2">
    <location>
        <position position="1"/>
    </location>
</feature>
<name>A0ABX0GV40_9ACTN</name>
<evidence type="ECO:0000256" key="1">
    <source>
        <dbReference type="SAM" id="SignalP"/>
    </source>
</evidence>
<keyword evidence="3" id="KW-1185">Reference proteome</keyword>